<keyword evidence="7" id="KW-1185">Reference proteome</keyword>
<comment type="similarity">
    <text evidence="1">Belongs to the peptidase S41A family.</text>
</comment>
<dbReference type="InterPro" id="IPR001478">
    <property type="entry name" value="PDZ"/>
</dbReference>
<gene>
    <name evidence="6" type="primary">ctpA</name>
    <name evidence="6" type="ORF">SPIL2461_LOCUS20324</name>
</gene>
<dbReference type="SUPFAM" id="SSF52096">
    <property type="entry name" value="ClpP/crotonase"/>
    <property type="match status" value="1"/>
</dbReference>
<dbReference type="InterPro" id="IPR005151">
    <property type="entry name" value="Tail-specific_protease"/>
</dbReference>
<dbReference type="SUPFAM" id="SSF56219">
    <property type="entry name" value="DNase I-like"/>
    <property type="match status" value="1"/>
</dbReference>
<organism evidence="6 7">
    <name type="scientific">Symbiodinium pilosum</name>
    <name type="common">Dinoflagellate</name>
    <dbReference type="NCBI Taxonomy" id="2952"/>
    <lineage>
        <taxon>Eukaryota</taxon>
        <taxon>Sar</taxon>
        <taxon>Alveolata</taxon>
        <taxon>Dinophyceae</taxon>
        <taxon>Suessiales</taxon>
        <taxon>Symbiodiniaceae</taxon>
        <taxon>Symbiodinium</taxon>
    </lineage>
</organism>
<feature type="domain" description="PDZ" evidence="5">
    <location>
        <begin position="83"/>
        <end position="132"/>
    </location>
</feature>
<evidence type="ECO:0000259" key="5">
    <source>
        <dbReference type="PROSITE" id="PS50106"/>
    </source>
</evidence>
<dbReference type="Gene3D" id="3.60.10.10">
    <property type="entry name" value="Endonuclease/exonuclease/phosphatase"/>
    <property type="match status" value="1"/>
</dbReference>
<dbReference type="EMBL" id="CAJNIZ010045291">
    <property type="protein sequence ID" value="CAE7715564.1"/>
    <property type="molecule type" value="Genomic_DNA"/>
</dbReference>
<sequence>MCQANASNAETVEAAWGFVKRSYFDQSYNNQDWEAAHQRYLDRVKKGQRAESVVRDMIASLGDRYSRVIDAATFEQLMAFDPLGVGLVLARNDAKQVFVSSPPFAGSAAEKAGIKQGDIVDSINNMSFKEMSLLAVCDRVAQGDAAEVSLQLQRPGNAEVREVSLARPRQAKPLNQVECGVVTGKNDRKIGYFRLRNVGARSAVDLRAALAKVRSDGAQELVIDLRGNPGGSFPAALEIAEIFLKPGAVAAQVQLPTSESRKPLRVGEGTSQTSTEPLVVLVDGGSASASEVLAVALRGNCRAPLLGSKTFGKAAVQGVFGLPNKEAVALTVARYSGPSGTQIEGGLQPDLPLPGPSLPLGISLSGAAAELGLPLLQNGDYAALDVRASQANGTSHAVKRIEGVQDFVPPNAIEELGTATLAQRVQVLESIVQQQAQQLQQMTKVLEGVQKDVRRTVSVMQYNILASYLGKNTQPWFLYGADISAEEREQVFARFNARGPDGTPKHAWPDYATGILSPEEIAEVERYDAFFRWDFRRQKLLDQIEIMDPDVLSLVELDDHAFFAECLCDEWDSVFRKRPRASSADGCGIFWRKSKFELLASEGFDMVDGSDDKGREKRDRSCVMVLLKWRVAGHHVLPLVVVSTHLAKDPYNKAQTAIRVRQVTQIMASLTEFTSKHEARHCPVVLLGDLNARHFGEIRGHGAQSSDAQASRNEGSILPHVILVFLLL</sequence>
<dbReference type="SMART" id="SM00228">
    <property type="entry name" value="PDZ"/>
    <property type="match status" value="1"/>
</dbReference>
<comment type="caution">
    <text evidence="6">The sequence shown here is derived from an EMBL/GenBank/DDBJ whole genome shotgun (WGS) entry which is preliminary data.</text>
</comment>
<evidence type="ECO:0000313" key="6">
    <source>
        <dbReference type="EMBL" id="CAE7715564.1"/>
    </source>
</evidence>
<dbReference type="InterPro" id="IPR036691">
    <property type="entry name" value="Endo/exonu/phosph_ase_sf"/>
</dbReference>
<dbReference type="InterPro" id="IPR004447">
    <property type="entry name" value="Peptidase_S41A"/>
</dbReference>
<reference evidence="6" key="1">
    <citation type="submission" date="2021-02" db="EMBL/GenBank/DDBJ databases">
        <authorList>
            <person name="Dougan E. K."/>
            <person name="Rhodes N."/>
            <person name="Thang M."/>
            <person name="Chan C."/>
        </authorList>
    </citation>
    <scope>NUCLEOTIDE SEQUENCE</scope>
</reference>
<dbReference type="Pfam" id="PF03572">
    <property type="entry name" value="Peptidase_S41"/>
    <property type="match status" value="1"/>
</dbReference>
<accession>A0A812X2K4</accession>
<dbReference type="Gene3D" id="3.30.750.44">
    <property type="match status" value="1"/>
</dbReference>
<dbReference type="SMART" id="SM00245">
    <property type="entry name" value="TSPc"/>
    <property type="match status" value="1"/>
</dbReference>
<keyword evidence="3" id="KW-0378">Hydrolase</keyword>
<dbReference type="InterPro" id="IPR036034">
    <property type="entry name" value="PDZ_sf"/>
</dbReference>
<dbReference type="OrthoDB" id="43580at2759"/>
<evidence type="ECO:0000256" key="1">
    <source>
        <dbReference type="ARBA" id="ARBA00009179"/>
    </source>
</evidence>
<evidence type="ECO:0000256" key="4">
    <source>
        <dbReference type="ARBA" id="ARBA00022825"/>
    </source>
</evidence>
<evidence type="ECO:0000256" key="3">
    <source>
        <dbReference type="ARBA" id="ARBA00022801"/>
    </source>
</evidence>
<dbReference type="Proteomes" id="UP000649617">
    <property type="component" value="Unassembled WGS sequence"/>
</dbReference>
<protein>
    <submittedName>
        <fullName evidence="6">CtpA protein</fullName>
    </submittedName>
</protein>
<evidence type="ECO:0000256" key="2">
    <source>
        <dbReference type="ARBA" id="ARBA00022670"/>
    </source>
</evidence>
<dbReference type="InterPro" id="IPR005135">
    <property type="entry name" value="Endo/exonuclease/phosphatase"/>
</dbReference>
<dbReference type="InterPro" id="IPR041489">
    <property type="entry name" value="PDZ_6"/>
</dbReference>
<dbReference type="AlphaFoldDB" id="A0A812X2K4"/>
<dbReference type="PANTHER" id="PTHR32060:SF22">
    <property type="entry name" value="CARBOXYL-TERMINAL-PROCESSING PEPTIDASE 3, CHLOROPLASTIC"/>
    <property type="match status" value="1"/>
</dbReference>
<dbReference type="InterPro" id="IPR029045">
    <property type="entry name" value="ClpP/crotonase-like_dom_sf"/>
</dbReference>
<dbReference type="GO" id="GO:0004175">
    <property type="term" value="F:endopeptidase activity"/>
    <property type="evidence" value="ECO:0007669"/>
    <property type="project" value="TreeGrafter"/>
</dbReference>
<keyword evidence="2" id="KW-0645">Protease</keyword>
<dbReference type="Pfam" id="PF03372">
    <property type="entry name" value="Exo_endo_phos"/>
    <property type="match status" value="1"/>
</dbReference>
<dbReference type="GO" id="GO:0006508">
    <property type="term" value="P:proteolysis"/>
    <property type="evidence" value="ECO:0007669"/>
    <property type="project" value="UniProtKB-KW"/>
</dbReference>
<dbReference type="SUPFAM" id="SSF50156">
    <property type="entry name" value="PDZ domain-like"/>
    <property type="match status" value="1"/>
</dbReference>
<evidence type="ECO:0000313" key="7">
    <source>
        <dbReference type="Proteomes" id="UP000649617"/>
    </source>
</evidence>
<dbReference type="CDD" id="cd06782">
    <property type="entry name" value="cpPDZ_CPP-like"/>
    <property type="match status" value="1"/>
</dbReference>
<proteinExistence type="inferred from homology"/>
<name>A0A812X2K4_SYMPI</name>
<dbReference type="PROSITE" id="PS50106">
    <property type="entry name" value="PDZ"/>
    <property type="match status" value="1"/>
</dbReference>
<dbReference type="Gene3D" id="2.30.42.10">
    <property type="match status" value="1"/>
</dbReference>
<dbReference type="Gene3D" id="3.90.226.10">
    <property type="entry name" value="2-enoyl-CoA Hydratase, Chain A, domain 1"/>
    <property type="match status" value="1"/>
</dbReference>
<dbReference type="CDD" id="cd07560">
    <property type="entry name" value="Peptidase_S41_CPP"/>
    <property type="match status" value="1"/>
</dbReference>
<dbReference type="PANTHER" id="PTHR32060">
    <property type="entry name" value="TAIL-SPECIFIC PROTEASE"/>
    <property type="match status" value="1"/>
</dbReference>
<keyword evidence="4" id="KW-0720">Serine protease</keyword>
<dbReference type="GO" id="GO:0008236">
    <property type="term" value="F:serine-type peptidase activity"/>
    <property type="evidence" value="ECO:0007669"/>
    <property type="project" value="UniProtKB-KW"/>
</dbReference>
<dbReference type="Pfam" id="PF17820">
    <property type="entry name" value="PDZ_6"/>
    <property type="match status" value="1"/>
</dbReference>